<evidence type="ECO:0000259" key="8">
    <source>
        <dbReference type="PROSITE" id="PS50850"/>
    </source>
</evidence>
<keyword evidence="4 7" id="KW-0812">Transmembrane</keyword>
<feature type="transmembrane region" description="Helical" evidence="7">
    <location>
        <begin position="53"/>
        <end position="76"/>
    </location>
</feature>
<evidence type="ECO:0000313" key="10">
    <source>
        <dbReference type="Proteomes" id="UP000058012"/>
    </source>
</evidence>
<organism evidence="9 10">
    <name type="scientific">Novosphingobium fuchskuhlense</name>
    <dbReference type="NCBI Taxonomy" id="1117702"/>
    <lineage>
        <taxon>Bacteria</taxon>
        <taxon>Pseudomonadati</taxon>
        <taxon>Pseudomonadota</taxon>
        <taxon>Alphaproteobacteria</taxon>
        <taxon>Sphingomonadales</taxon>
        <taxon>Sphingomonadaceae</taxon>
        <taxon>Novosphingobium</taxon>
    </lineage>
</organism>
<dbReference type="Pfam" id="PF00083">
    <property type="entry name" value="Sugar_tr"/>
    <property type="match status" value="1"/>
</dbReference>
<reference evidence="9 10" key="1">
    <citation type="submission" date="2015-10" db="EMBL/GenBank/DDBJ databases">
        <title>Draft genome sequence of Novosphingobium fuchskuhlense DSM 25065 isolated from a surface water sample of the southwest basin of Lake Grosse Fuchskuhle.</title>
        <authorList>
            <person name="Ruckert C."/>
            <person name="Winkler A."/>
            <person name="Glaeser J."/>
            <person name="Grossart H.-P."/>
            <person name="Kalinowski J."/>
            <person name="Glaeser S."/>
        </authorList>
    </citation>
    <scope>NUCLEOTIDE SEQUENCE [LARGE SCALE GENOMIC DNA]</scope>
    <source>
        <strain evidence="9 10">FNE08-7</strain>
    </source>
</reference>
<keyword evidence="2" id="KW-0813">Transport</keyword>
<feature type="transmembrane region" description="Helical" evidence="7">
    <location>
        <begin position="153"/>
        <end position="175"/>
    </location>
</feature>
<dbReference type="PROSITE" id="PS00216">
    <property type="entry name" value="SUGAR_TRANSPORT_1"/>
    <property type="match status" value="1"/>
</dbReference>
<dbReference type="InterPro" id="IPR005828">
    <property type="entry name" value="MFS_sugar_transport-like"/>
</dbReference>
<evidence type="ECO:0000256" key="2">
    <source>
        <dbReference type="ARBA" id="ARBA00022448"/>
    </source>
</evidence>
<keyword evidence="10" id="KW-1185">Reference proteome</keyword>
<evidence type="ECO:0000256" key="6">
    <source>
        <dbReference type="ARBA" id="ARBA00023136"/>
    </source>
</evidence>
<dbReference type="InterPro" id="IPR020846">
    <property type="entry name" value="MFS_dom"/>
</dbReference>
<dbReference type="AlphaFoldDB" id="A0A124JW60"/>
<feature type="transmembrane region" description="Helical" evidence="7">
    <location>
        <begin position="88"/>
        <end position="111"/>
    </location>
</feature>
<protein>
    <submittedName>
        <fullName evidence="9">MFS transporter</fullName>
    </submittedName>
</protein>
<dbReference type="InterPro" id="IPR036259">
    <property type="entry name" value="MFS_trans_sf"/>
</dbReference>
<evidence type="ECO:0000313" key="9">
    <source>
        <dbReference type="EMBL" id="KUR72992.1"/>
    </source>
</evidence>
<accession>A0A124JW60</accession>
<dbReference type="RefSeq" id="WP_067907888.1">
    <property type="nucleotide sequence ID" value="NZ_KQ954244.1"/>
</dbReference>
<evidence type="ECO:0000256" key="5">
    <source>
        <dbReference type="ARBA" id="ARBA00022989"/>
    </source>
</evidence>
<dbReference type="PROSITE" id="PS50850">
    <property type="entry name" value="MFS"/>
    <property type="match status" value="1"/>
</dbReference>
<feature type="transmembrane region" description="Helical" evidence="7">
    <location>
        <begin position="243"/>
        <end position="266"/>
    </location>
</feature>
<dbReference type="InterPro" id="IPR005829">
    <property type="entry name" value="Sugar_transporter_CS"/>
</dbReference>
<dbReference type="PROSITE" id="PS00217">
    <property type="entry name" value="SUGAR_TRANSPORT_2"/>
    <property type="match status" value="1"/>
</dbReference>
<evidence type="ECO:0000256" key="7">
    <source>
        <dbReference type="SAM" id="Phobius"/>
    </source>
</evidence>
<evidence type="ECO:0000256" key="3">
    <source>
        <dbReference type="ARBA" id="ARBA00022475"/>
    </source>
</evidence>
<comment type="caution">
    <text evidence="9">The sequence shown here is derived from an EMBL/GenBank/DDBJ whole genome shotgun (WGS) entry which is preliminary data.</text>
</comment>
<feature type="transmembrane region" description="Helical" evidence="7">
    <location>
        <begin position="117"/>
        <end position="141"/>
    </location>
</feature>
<keyword evidence="5 7" id="KW-1133">Transmembrane helix</keyword>
<evidence type="ECO:0000256" key="1">
    <source>
        <dbReference type="ARBA" id="ARBA00004651"/>
    </source>
</evidence>
<keyword evidence="3" id="KW-1003">Cell membrane</keyword>
<proteinExistence type="predicted"/>
<dbReference type="GO" id="GO:0005886">
    <property type="term" value="C:plasma membrane"/>
    <property type="evidence" value="ECO:0007669"/>
    <property type="project" value="UniProtKB-SubCell"/>
</dbReference>
<feature type="transmembrane region" description="Helical" evidence="7">
    <location>
        <begin position="310"/>
        <end position="329"/>
    </location>
</feature>
<dbReference type="OrthoDB" id="9783227at2"/>
<evidence type="ECO:0000256" key="4">
    <source>
        <dbReference type="ARBA" id="ARBA00022692"/>
    </source>
</evidence>
<dbReference type="GO" id="GO:0022857">
    <property type="term" value="F:transmembrane transporter activity"/>
    <property type="evidence" value="ECO:0007669"/>
    <property type="project" value="InterPro"/>
</dbReference>
<feature type="transmembrane region" description="Helical" evidence="7">
    <location>
        <begin position="469"/>
        <end position="492"/>
    </location>
</feature>
<dbReference type="Gene3D" id="1.20.1250.20">
    <property type="entry name" value="MFS general substrate transporter like domains"/>
    <property type="match status" value="2"/>
</dbReference>
<dbReference type="Proteomes" id="UP000058012">
    <property type="component" value="Unassembled WGS sequence"/>
</dbReference>
<feature type="transmembrane region" description="Helical" evidence="7">
    <location>
        <begin position="498"/>
        <end position="516"/>
    </location>
</feature>
<dbReference type="STRING" id="1117702.AQZ52_07280"/>
<feature type="transmembrane region" description="Helical" evidence="7">
    <location>
        <begin position="427"/>
        <end position="448"/>
    </location>
</feature>
<name>A0A124JW60_9SPHN</name>
<dbReference type="PANTHER" id="PTHR43045:SF7">
    <property type="entry name" value="MAJOR FACILITATOR SUPERFAMILY TRANSPORTER"/>
    <property type="match status" value="1"/>
</dbReference>
<keyword evidence="6 7" id="KW-0472">Membrane</keyword>
<dbReference type="EMBL" id="LLZS01000003">
    <property type="protein sequence ID" value="KUR72992.1"/>
    <property type="molecule type" value="Genomic_DNA"/>
</dbReference>
<gene>
    <name evidence="9" type="ORF">AQZ52_07280</name>
</gene>
<dbReference type="PANTHER" id="PTHR43045">
    <property type="entry name" value="SHIKIMATE TRANSPORTER"/>
    <property type="match status" value="1"/>
</dbReference>
<feature type="transmembrane region" description="Helical" evidence="7">
    <location>
        <begin position="187"/>
        <end position="206"/>
    </location>
</feature>
<sequence>MDSKGQPSAADIRTVIAASAAGTAFEWYDFYIYGTLAPLFGKLFFPGSSPAAGFLLALATFGVGFAARPFGAAIFGTFGDRFGRKVTFLVTITLMGLATTAIGLIGTYAQWGIAAPILLVLLRALQGLAVGGEYGGAVIYVAEHAPLRKRGFYTGWIQIGASAGFSLSLLVVLATETLVGEEAWLAWGWRLPFISSLVLLAVSVWMRLKLSESPVFAAMQKAGELARTPLREAYATPKQLRRLLAVTFGGAVGQAICGYVGMIQLLNFMQVSVHMDPVLTRTLLIGVLAVMAFTNVLAGWLSDFVGRKPVVLAGYVMMMVVLFPGFHILGDAANPALALAAKEHPVVVSGADCTFNPFAQHGQATACGKVLDTLTRAGVPYTKVDAPAGSPPAITIGGRPAAMDSLDAALAAAGYTTKPVTPPAGNLIVIVIAMVVIGLPGILTYGPMGAWLTEQFPARTRYSSLATSYNFGVGIFAGFMPFIVQAIVASTGNVMAGFWYPFAMVAIAAVVATFGLPETAGKRLVENEKP</sequence>
<feature type="transmembrane region" description="Helical" evidence="7">
    <location>
        <begin position="278"/>
        <end position="298"/>
    </location>
</feature>
<dbReference type="SUPFAM" id="SSF103473">
    <property type="entry name" value="MFS general substrate transporter"/>
    <property type="match status" value="2"/>
</dbReference>
<feature type="domain" description="Major facilitator superfamily (MFS) profile" evidence="8">
    <location>
        <begin position="15"/>
        <end position="520"/>
    </location>
</feature>
<comment type="subcellular location">
    <subcellularLocation>
        <location evidence="1">Cell membrane</location>
        <topology evidence="1">Multi-pass membrane protein</topology>
    </subcellularLocation>
</comment>